<dbReference type="SUPFAM" id="SSF111369">
    <property type="entry name" value="HlyD-like secretion proteins"/>
    <property type="match status" value="1"/>
</dbReference>
<dbReference type="PANTHER" id="PTHR30469:SF20">
    <property type="entry name" value="EFFLUX RND TRANSPORTER PERIPLASMIC ADAPTOR SUBUNIT"/>
    <property type="match status" value="1"/>
</dbReference>
<evidence type="ECO:0000256" key="1">
    <source>
        <dbReference type="ARBA" id="ARBA00009477"/>
    </source>
</evidence>
<gene>
    <name evidence="3" type="ORF">EI427_23960</name>
</gene>
<dbReference type="Gene3D" id="1.10.287.470">
    <property type="entry name" value="Helix hairpin bin"/>
    <property type="match status" value="1"/>
</dbReference>
<evidence type="ECO:0000313" key="3">
    <source>
        <dbReference type="EMBL" id="AZQ65273.1"/>
    </source>
</evidence>
<reference evidence="3 4" key="1">
    <citation type="submission" date="2018-12" db="EMBL/GenBank/DDBJ databases">
        <title>Flammeovirga pectinis sp. nov., isolated from the gut of the Korean scallop, Patinopecten yessoensis.</title>
        <authorList>
            <person name="Bae J.-W."/>
            <person name="Jeong Y.-S."/>
            <person name="Kang W."/>
        </authorList>
    </citation>
    <scope>NUCLEOTIDE SEQUENCE [LARGE SCALE GENOMIC DNA]</scope>
    <source>
        <strain evidence="3 4">L12M1</strain>
    </source>
</reference>
<dbReference type="Gene3D" id="2.40.420.20">
    <property type="match status" value="1"/>
</dbReference>
<dbReference type="OrthoDB" id="9784685at2"/>
<dbReference type="AlphaFoldDB" id="A0A3Q9FQ11"/>
<protein>
    <submittedName>
        <fullName evidence="3">Efflux RND transporter periplasmic adaptor subunit</fullName>
    </submittedName>
</protein>
<evidence type="ECO:0000313" key="4">
    <source>
        <dbReference type="Proteomes" id="UP000267268"/>
    </source>
</evidence>
<dbReference type="Gene3D" id="2.40.30.170">
    <property type="match status" value="1"/>
</dbReference>
<dbReference type="EMBL" id="CP034563">
    <property type="protein sequence ID" value="AZQ65273.1"/>
    <property type="molecule type" value="Genomic_DNA"/>
</dbReference>
<dbReference type="KEGG" id="fll:EI427_23960"/>
<dbReference type="InterPro" id="IPR006143">
    <property type="entry name" value="RND_pump_MFP"/>
</dbReference>
<dbReference type="PROSITE" id="PS51257">
    <property type="entry name" value="PROKAR_LIPOPROTEIN"/>
    <property type="match status" value="1"/>
</dbReference>
<dbReference type="Gene3D" id="2.40.50.100">
    <property type="match status" value="1"/>
</dbReference>
<organism evidence="3 4">
    <name type="scientific">Flammeovirga pectinis</name>
    <dbReference type="NCBI Taxonomy" id="2494373"/>
    <lineage>
        <taxon>Bacteria</taxon>
        <taxon>Pseudomonadati</taxon>
        <taxon>Bacteroidota</taxon>
        <taxon>Cytophagia</taxon>
        <taxon>Cytophagales</taxon>
        <taxon>Flammeovirgaceae</taxon>
        <taxon>Flammeovirga</taxon>
    </lineage>
</organism>
<dbReference type="GO" id="GO:0015562">
    <property type="term" value="F:efflux transmembrane transporter activity"/>
    <property type="evidence" value="ECO:0007669"/>
    <property type="project" value="TreeGrafter"/>
</dbReference>
<name>A0A3Q9FQ11_9BACT</name>
<dbReference type="NCBIfam" id="TIGR01730">
    <property type="entry name" value="RND_mfp"/>
    <property type="match status" value="1"/>
</dbReference>
<evidence type="ECO:0000259" key="2">
    <source>
        <dbReference type="Pfam" id="PF25917"/>
    </source>
</evidence>
<dbReference type="PANTHER" id="PTHR30469">
    <property type="entry name" value="MULTIDRUG RESISTANCE PROTEIN MDTA"/>
    <property type="match status" value="1"/>
</dbReference>
<dbReference type="Pfam" id="PF25917">
    <property type="entry name" value="BSH_RND"/>
    <property type="match status" value="1"/>
</dbReference>
<comment type="similarity">
    <text evidence="1">Belongs to the membrane fusion protein (MFP) (TC 8.A.1) family.</text>
</comment>
<dbReference type="GO" id="GO:1990281">
    <property type="term" value="C:efflux pump complex"/>
    <property type="evidence" value="ECO:0007669"/>
    <property type="project" value="TreeGrafter"/>
</dbReference>
<dbReference type="InterPro" id="IPR058625">
    <property type="entry name" value="MdtA-like_BSH"/>
</dbReference>
<feature type="domain" description="Multidrug resistance protein MdtA-like barrel-sandwich hybrid" evidence="2">
    <location>
        <begin position="70"/>
        <end position="190"/>
    </location>
</feature>
<keyword evidence="4" id="KW-1185">Reference proteome</keyword>
<accession>A0A3Q9FQ11</accession>
<dbReference type="Proteomes" id="UP000267268">
    <property type="component" value="Chromosome 2"/>
</dbReference>
<sequence length="363" mass="40676">MNRTYIDYIIYDLMRLSNFIILSIFFISCATKDKVEKENKDQLVKIIQVDVGNSNDIKIVTGVTSPNKEVNMSFRVSGPLVNFDLEEGQKVVKGQFLGAIDARDFKLSLKKAEANFRLAKTENERAIRLHKSNNVSLQVLDKAKLTFEEAQTNLISSRNALSDTKLYAPFTGYIKSVHTEKGEHVNATQKIIVLQDFSKVKVKCNVPEAVVLNAKNIERIHVVFDSKPSQRFSAEVLEILHDTEGINYAYPMILALNQNNEDIIAGMTAEIYLTLSTTKSTTSLLPTNAVMGKPNGDSFVWGIRPETQTLKKVPVSIKGLKNDDKFIVEIMDKIEWVVATGGTYLVEGQKVRVKLDNTIVSLN</sequence>
<proteinExistence type="inferred from homology"/>